<keyword evidence="5" id="KW-1185">Reference proteome</keyword>
<dbReference type="InterPro" id="IPR029017">
    <property type="entry name" value="Enolase-like_N"/>
</dbReference>
<dbReference type="RefSeq" id="WP_318786863.1">
    <property type="nucleotide sequence ID" value="NZ_JADBEK010000001.1"/>
</dbReference>
<dbReference type="Gene3D" id="3.30.390.10">
    <property type="entry name" value="Enolase-like, N-terminal domain"/>
    <property type="match status" value="1"/>
</dbReference>
<keyword evidence="4" id="KW-0413">Isomerase</keyword>
<dbReference type="SFLD" id="SFLDF00009">
    <property type="entry name" value="o-succinylbenzoate_synthase"/>
    <property type="match status" value="1"/>
</dbReference>
<dbReference type="PANTHER" id="PTHR48080">
    <property type="entry name" value="D-GALACTONATE DEHYDRATASE-RELATED"/>
    <property type="match status" value="1"/>
</dbReference>
<name>A0ABR9LVN7_9ACTN</name>
<comment type="similarity">
    <text evidence="1">Belongs to the mandelate racemase/muconate lactonizing enzyme family.</text>
</comment>
<dbReference type="Pfam" id="PF02746">
    <property type="entry name" value="MR_MLE_N"/>
    <property type="match status" value="1"/>
</dbReference>
<dbReference type="SMART" id="SM00922">
    <property type="entry name" value="MR_MLE"/>
    <property type="match status" value="1"/>
</dbReference>
<evidence type="ECO:0000313" key="5">
    <source>
        <dbReference type="Proteomes" id="UP000633509"/>
    </source>
</evidence>
<organism evidence="4 5">
    <name type="scientific">Nonomuraea angiospora</name>
    <dbReference type="NCBI Taxonomy" id="46172"/>
    <lineage>
        <taxon>Bacteria</taxon>
        <taxon>Bacillati</taxon>
        <taxon>Actinomycetota</taxon>
        <taxon>Actinomycetes</taxon>
        <taxon>Streptosporangiales</taxon>
        <taxon>Streptosporangiaceae</taxon>
        <taxon>Nonomuraea</taxon>
    </lineage>
</organism>
<protein>
    <submittedName>
        <fullName evidence="4">Muconate cycloisomerase</fullName>
        <ecNumber evidence="4">5.5.1.1</ecNumber>
    </submittedName>
</protein>
<dbReference type="SFLD" id="SFLDS00001">
    <property type="entry name" value="Enolase"/>
    <property type="match status" value="1"/>
</dbReference>
<keyword evidence="2" id="KW-0479">Metal-binding</keyword>
<dbReference type="SFLD" id="SFLDG00180">
    <property type="entry name" value="muconate_cycloisomerase"/>
    <property type="match status" value="1"/>
</dbReference>
<dbReference type="SUPFAM" id="SSF51604">
    <property type="entry name" value="Enolase C-terminal domain-like"/>
    <property type="match status" value="1"/>
</dbReference>
<proteinExistence type="inferred from homology"/>
<dbReference type="InterPro" id="IPR036849">
    <property type="entry name" value="Enolase-like_C_sf"/>
</dbReference>
<evidence type="ECO:0000313" key="4">
    <source>
        <dbReference type="EMBL" id="MBE1584723.1"/>
    </source>
</evidence>
<dbReference type="GO" id="GO:0018849">
    <property type="term" value="F:muconate cycloisomerase activity"/>
    <property type="evidence" value="ECO:0007669"/>
    <property type="project" value="UniProtKB-EC"/>
</dbReference>
<gene>
    <name evidence="4" type="ORF">H4W80_002981</name>
</gene>
<dbReference type="PANTHER" id="PTHR48080:SF3">
    <property type="entry name" value="ENOLASE SUPERFAMILY MEMBER DDB_G0284701"/>
    <property type="match status" value="1"/>
</dbReference>
<dbReference type="InterPro" id="IPR034593">
    <property type="entry name" value="DgoD-like"/>
</dbReference>
<dbReference type="Proteomes" id="UP000633509">
    <property type="component" value="Unassembled WGS sequence"/>
</dbReference>
<evidence type="ECO:0000256" key="2">
    <source>
        <dbReference type="ARBA" id="ARBA00022723"/>
    </source>
</evidence>
<reference evidence="4 5" key="1">
    <citation type="submission" date="2020-10" db="EMBL/GenBank/DDBJ databases">
        <title>Sequencing the genomes of 1000 actinobacteria strains.</title>
        <authorList>
            <person name="Klenk H.-P."/>
        </authorList>
    </citation>
    <scope>NUCLEOTIDE SEQUENCE [LARGE SCALE GENOMIC DNA]</scope>
    <source>
        <strain evidence="4 5">DSM 43173</strain>
    </source>
</reference>
<feature type="domain" description="Mandelate racemase/muconate lactonizing enzyme C-terminal" evidence="3">
    <location>
        <begin position="155"/>
        <end position="251"/>
    </location>
</feature>
<evidence type="ECO:0000256" key="1">
    <source>
        <dbReference type="ARBA" id="ARBA00008031"/>
    </source>
</evidence>
<accession>A0ABR9LVN7</accession>
<dbReference type="EMBL" id="JADBEK010000001">
    <property type="protein sequence ID" value="MBE1584723.1"/>
    <property type="molecule type" value="Genomic_DNA"/>
</dbReference>
<comment type="caution">
    <text evidence="4">The sequence shown here is derived from an EMBL/GenBank/DDBJ whole genome shotgun (WGS) entry which is preliminary data.</text>
</comment>
<sequence length="384" mass="40390">MPGSRMTVDSVECFVLHLPALRDFKISGGTVTRAGGAHARVLVRVGADGLTGWGEATPAPTWTYETTESIVSTIRGYLAPALLGHPAWDLDGAVRLFGRAISPGYTLGAPLAKAAVDVALHDLVGRALGVSIGELWGQRRVDEIPLAWIVSGADPESAARETEEGLAAGYRAFKTKVGSSSPEHDAERVAAVRARAPDAPLWIDANQAYTLDQALRLARRIEPLAVSLLEQPLRANDPIGLSRLRDRSPIPIALDESLVHPSDLATFIHLGALDLAVAKVQRTGGLQLSRRLCSLAEDSGIGIVGSGLTDSALGLAASLHLFAAFGITHPADLNGPQFVRSPYVRGPDVVISNGTARVPSGPGLGVEVDEDAVRALDVARPAWP</sequence>
<dbReference type="EC" id="5.5.1.1" evidence="4"/>
<dbReference type="Gene3D" id="3.20.20.120">
    <property type="entry name" value="Enolase-like C-terminal domain"/>
    <property type="match status" value="1"/>
</dbReference>
<evidence type="ECO:0000259" key="3">
    <source>
        <dbReference type="SMART" id="SM00922"/>
    </source>
</evidence>
<dbReference type="InterPro" id="IPR013341">
    <property type="entry name" value="Mandelate_racemase_N_dom"/>
</dbReference>
<dbReference type="InterPro" id="IPR013342">
    <property type="entry name" value="Mandelate_racemase_C"/>
</dbReference>
<dbReference type="PROSITE" id="PS00909">
    <property type="entry name" value="MR_MLE_2"/>
    <property type="match status" value="1"/>
</dbReference>
<dbReference type="InterPro" id="IPR018110">
    <property type="entry name" value="Mandel_Rmase/mucon_lact_enz_CS"/>
</dbReference>
<dbReference type="SUPFAM" id="SSF54826">
    <property type="entry name" value="Enolase N-terminal domain-like"/>
    <property type="match status" value="1"/>
</dbReference>
<dbReference type="InterPro" id="IPR029065">
    <property type="entry name" value="Enolase_C-like"/>
</dbReference>
<dbReference type="Pfam" id="PF13378">
    <property type="entry name" value="MR_MLE_C"/>
    <property type="match status" value="1"/>
</dbReference>